<comment type="caution">
    <text evidence="1">The sequence shown here is derived from an EMBL/GenBank/DDBJ whole genome shotgun (WGS) entry which is preliminary data.</text>
</comment>
<proteinExistence type="predicted"/>
<evidence type="ECO:0000313" key="1">
    <source>
        <dbReference type="EMBL" id="KAI5072583.1"/>
    </source>
</evidence>
<name>A0A9D4UR60_ADICA</name>
<sequence>MGDVTSIPSFGENFESIRTTVRQNAAAGHLARVVWRGDRILSALQALPDQACIFLPTLESAALILGALEYLYGILWNTRVSSSRSWIFPFFIASGNTDMATYRLMM</sequence>
<reference evidence="1" key="1">
    <citation type="submission" date="2021-01" db="EMBL/GenBank/DDBJ databases">
        <title>Adiantum capillus-veneris genome.</title>
        <authorList>
            <person name="Fang Y."/>
            <person name="Liao Q."/>
        </authorList>
    </citation>
    <scope>NUCLEOTIDE SEQUENCE</scope>
    <source>
        <strain evidence="1">H3</strain>
        <tissue evidence="1">Leaf</tissue>
    </source>
</reference>
<keyword evidence="2" id="KW-1185">Reference proteome</keyword>
<dbReference type="Proteomes" id="UP000886520">
    <property type="component" value="Chromosome 12"/>
</dbReference>
<accession>A0A9D4UR60</accession>
<dbReference type="EMBL" id="JABFUD020000012">
    <property type="protein sequence ID" value="KAI5072583.1"/>
    <property type="molecule type" value="Genomic_DNA"/>
</dbReference>
<organism evidence="1 2">
    <name type="scientific">Adiantum capillus-veneris</name>
    <name type="common">Maidenhair fern</name>
    <dbReference type="NCBI Taxonomy" id="13818"/>
    <lineage>
        <taxon>Eukaryota</taxon>
        <taxon>Viridiplantae</taxon>
        <taxon>Streptophyta</taxon>
        <taxon>Embryophyta</taxon>
        <taxon>Tracheophyta</taxon>
        <taxon>Polypodiopsida</taxon>
        <taxon>Polypodiidae</taxon>
        <taxon>Polypodiales</taxon>
        <taxon>Pteridineae</taxon>
        <taxon>Pteridaceae</taxon>
        <taxon>Vittarioideae</taxon>
        <taxon>Adiantum</taxon>
    </lineage>
</organism>
<dbReference type="AlphaFoldDB" id="A0A9D4UR60"/>
<evidence type="ECO:0000313" key="2">
    <source>
        <dbReference type="Proteomes" id="UP000886520"/>
    </source>
</evidence>
<protein>
    <submittedName>
        <fullName evidence="1">Uncharacterized protein</fullName>
    </submittedName>
</protein>
<gene>
    <name evidence="1" type="ORF">GOP47_0012689</name>
</gene>